<dbReference type="Pfam" id="PF13426">
    <property type="entry name" value="PAS_9"/>
    <property type="match status" value="1"/>
</dbReference>
<dbReference type="SUPFAM" id="SSF141868">
    <property type="entry name" value="EAL domain-like"/>
    <property type="match status" value="1"/>
</dbReference>
<dbReference type="InterPro" id="IPR050706">
    <property type="entry name" value="Cyclic-di-GMP_PDE-like"/>
</dbReference>
<dbReference type="SMART" id="SM00267">
    <property type="entry name" value="GGDEF"/>
    <property type="match status" value="1"/>
</dbReference>
<dbReference type="InterPro" id="IPR043128">
    <property type="entry name" value="Rev_trsase/Diguanyl_cyclase"/>
</dbReference>
<reference evidence="4" key="1">
    <citation type="submission" date="2016-10" db="EMBL/GenBank/DDBJ databases">
        <authorList>
            <person name="Varghese N."/>
            <person name="Submissions S."/>
        </authorList>
    </citation>
    <scope>NUCLEOTIDE SEQUENCE [LARGE SCALE GENOMIC DNA]</scope>
    <source>
        <strain evidence="4">DSM 11005</strain>
    </source>
</reference>
<dbReference type="Pfam" id="PF00990">
    <property type="entry name" value="GGDEF"/>
    <property type="match status" value="1"/>
</dbReference>
<name>A0A1G6NSB3_9FIRM</name>
<evidence type="ECO:0000313" key="3">
    <source>
        <dbReference type="EMBL" id="SDC70803.1"/>
    </source>
</evidence>
<dbReference type="Proteomes" id="UP000198943">
    <property type="component" value="Unassembled WGS sequence"/>
</dbReference>
<dbReference type="SUPFAM" id="SSF55073">
    <property type="entry name" value="Nucleotide cyclase"/>
    <property type="match status" value="1"/>
</dbReference>
<evidence type="ECO:0000313" key="4">
    <source>
        <dbReference type="Proteomes" id="UP000198943"/>
    </source>
</evidence>
<sequence length="960" mass="110540">MARNLEDFIKQNYKKAIERHEIQAYFQPVIRTSSRKLCSFEALARWIDPELGMIYPDEFIPVLEKERAIHRLDAAILRQACARIRSSITKGETPIPISVNLSRLDFTLCDIFSVADQVVSDYQIPHDFIYFEITESVMAEEQEMLKGIVDRFRSAGFQIWMDDFGSAYSSLNALKEFSFDEIKLDMRFLHPFNLRAKRIATAVVEMAKSIDIHTLVEGVETEEQFRYLRNVGCEKVQGYYFGKPAPYEEALARLQEKGIGTEAPHERRYYDEIGRIDFLSAVPFMTREEHDTITTARQLNSIPLALAEFASDSFSVLFYNSAFEETASGTELFSIALDQEMLSQPQPYYLLSDKLINLIDSVKTGGDGRMLFTSNEEYFEVKARCMTKSREKYCVLIQLTNLTRDTQSENTAYLDEFVRRINDIFDRITLMNVRDNLIRPLNTTTKEDLLSGRYGIRERVREYAEKYIYPDDRAEFLRQFNPQTALDRFAVNGCVSFSELFRTSVGHGQYAWMEYTLLKIDRDNYFLLMRNVHETVTGFLRKNKVKVDGDGYFTPSHLWNNLLRSNLLRLFWKDRDRRFVGASQAFLDYYGFTSIEEILGKNDEEVGWHVHPEAYMNDEFQVINEGETIHFMPGLCMNEGENKEILASKTPLYDANGEIRGLLGFFIDRELLTVNDRRGTEIPRRDLLTGLLNSRGISEEATVFRDEYYMRGADFVRVHIMINDFNAYNEQFGFDFGDKILNSLGNALKEGFGHTCAVGRHAGLEFVVLHQVKDEKEAHEICKKVKAIGDSVRQVDGVPVTLYLSVGCSLFSESHNLKEQSKRCELRLHADRDHTVSAQSSLAHASEIFRLFDSLPFSYCVYHVSRERTDEADDAVICYVNHKFEEVGGASSGEVFGGSVRELYPYVGEEWFANVKRAAWNDEKAEGILTGAPDGKRYRYTARQIICPGYVAVTYQEEKS</sequence>
<dbReference type="PROSITE" id="PS50887">
    <property type="entry name" value="GGDEF"/>
    <property type="match status" value="1"/>
</dbReference>
<protein>
    <submittedName>
        <fullName evidence="3">Diguanylate cyclase (GGDEF) domain-containing protein</fullName>
    </submittedName>
</protein>
<dbReference type="Gene3D" id="3.30.70.270">
    <property type="match status" value="1"/>
</dbReference>
<feature type="domain" description="EAL" evidence="1">
    <location>
        <begin position="6"/>
        <end position="258"/>
    </location>
</feature>
<dbReference type="Pfam" id="PF00563">
    <property type="entry name" value="EAL"/>
    <property type="match status" value="1"/>
</dbReference>
<dbReference type="EMBL" id="FMYW01000016">
    <property type="protein sequence ID" value="SDC70803.1"/>
    <property type="molecule type" value="Genomic_DNA"/>
</dbReference>
<dbReference type="CDD" id="cd00130">
    <property type="entry name" value="PAS"/>
    <property type="match status" value="1"/>
</dbReference>
<dbReference type="Gene3D" id="3.30.450.20">
    <property type="entry name" value="PAS domain"/>
    <property type="match status" value="1"/>
</dbReference>
<dbReference type="PANTHER" id="PTHR33121:SF70">
    <property type="entry name" value="SIGNALING PROTEIN YKOW"/>
    <property type="match status" value="1"/>
</dbReference>
<evidence type="ECO:0000259" key="1">
    <source>
        <dbReference type="PROSITE" id="PS50883"/>
    </source>
</evidence>
<feature type="domain" description="GGDEF" evidence="2">
    <location>
        <begin position="713"/>
        <end position="847"/>
    </location>
</feature>
<dbReference type="AlphaFoldDB" id="A0A1G6NSB3"/>
<dbReference type="InterPro" id="IPR035965">
    <property type="entry name" value="PAS-like_dom_sf"/>
</dbReference>
<dbReference type="SMART" id="SM00052">
    <property type="entry name" value="EAL"/>
    <property type="match status" value="1"/>
</dbReference>
<dbReference type="PROSITE" id="PS50883">
    <property type="entry name" value="EAL"/>
    <property type="match status" value="1"/>
</dbReference>
<dbReference type="RefSeq" id="WP_093731015.1">
    <property type="nucleotide sequence ID" value="NZ_FMYW01000016.1"/>
</dbReference>
<dbReference type="InterPro" id="IPR000160">
    <property type="entry name" value="GGDEF_dom"/>
</dbReference>
<dbReference type="OrthoDB" id="9805474at2"/>
<dbReference type="SUPFAM" id="SSF55785">
    <property type="entry name" value="PYP-like sensor domain (PAS domain)"/>
    <property type="match status" value="1"/>
</dbReference>
<dbReference type="PANTHER" id="PTHR33121">
    <property type="entry name" value="CYCLIC DI-GMP PHOSPHODIESTERASE PDEF"/>
    <property type="match status" value="1"/>
</dbReference>
<organism evidence="3 4">
    <name type="scientific">Succiniclasticum ruminis</name>
    <dbReference type="NCBI Taxonomy" id="40841"/>
    <lineage>
        <taxon>Bacteria</taxon>
        <taxon>Bacillati</taxon>
        <taxon>Bacillota</taxon>
        <taxon>Negativicutes</taxon>
        <taxon>Acidaminococcales</taxon>
        <taxon>Acidaminococcaceae</taxon>
        <taxon>Succiniclasticum</taxon>
    </lineage>
</organism>
<accession>A0A1G6NSB3</accession>
<dbReference type="InterPro" id="IPR035919">
    <property type="entry name" value="EAL_sf"/>
</dbReference>
<proteinExistence type="predicted"/>
<dbReference type="InterPro" id="IPR029787">
    <property type="entry name" value="Nucleotide_cyclase"/>
</dbReference>
<gene>
    <name evidence="3" type="ORF">SAMN04487864_1164</name>
</gene>
<dbReference type="InterPro" id="IPR000014">
    <property type="entry name" value="PAS"/>
</dbReference>
<dbReference type="CDD" id="cd01948">
    <property type="entry name" value="EAL"/>
    <property type="match status" value="1"/>
</dbReference>
<evidence type="ECO:0000259" key="2">
    <source>
        <dbReference type="PROSITE" id="PS50887"/>
    </source>
</evidence>
<dbReference type="InterPro" id="IPR013656">
    <property type="entry name" value="PAS_4"/>
</dbReference>
<keyword evidence="4" id="KW-1185">Reference proteome</keyword>
<dbReference type="Pfam" id="PF08448">
    <property type="entry name" value="PAS_4"/>
    <property type="match status" value="1"/>
</dbReference>
<dbReference type="GO" id="GO:0071111">
    <property type="term" value="F:cyclic-guanylate-specific phosphodiesterase activity"/>
    <property type="evidence" value="ECO:0007669"/>
    <property type="project" value="InterPro"/>
</dbReference>
<dbReference type="InterPro" id="IPR001633">
    <property type="entry name" value="EAL_dom"/>
</dbReference>
<dbReference type="Gene3D" id="3.20.20.450">
    <property type="entry name" value="EAL domain"/>
    <property type="match status" value="1"/>
</dbReference>
<dbReference type="NCBIfam" id="TIGR00254">
    <property type="entry name" value="GGDEF"/>
    <property type="match status" value="1"/>
</dbReference>